<proteinExistence type="predicted"/>
<evidence type="ECO:0000313" key="1">
    <source>
        <dbReference type="EMBL" id="RZB40883.1"/>
    </source>
</evidence>
<keyword evidence="2" id="KW-1185">Reference proteome</keyword>
<evidence type="ECO:0000313" key="2">
    <source>
        <dbReference type="Proteomes" id="UP000292052"/>
    </source>
</evidence>
<reference evidence="1 2" key="1">
    <citation type="submission" date="2017-03" db="EMBL/GenBank/DDBJ databases">
        <title>Genome of the blue death feigning beetle - Asbolus verrucosus.</title>
        <authorList>
            <person name="Rider S.D."/>
        </authorList>
    </citation>
    <scope>NUCLEOTIDE SEQUENCE [LARGE SCALE GENOMIC DNA]</scope>
    <source>
        <strain evidence="1">Butters</strain>
        <tissue evidence="1">Head and leg muscle</tissue>
    </source>
</reference>
<dbReference type="AlphaFoldDB" id="A0A482VC65"/>
<sequence length="24" mass="2866">MNYRMVISSMMELQPIQLKQPLIT</sequence>
<protein>
    <submittedName>
        <fullName evidence="1">Uncharacterized protein</fullName>
    </submittedName>
</protein>
<accession>A0A482VC65</accession>
<comment type="caution">
    <text evidence="1">The sequence shown here is derived from an EMBL/GenBank/DDBJ whole genome shotgun (WGS) entry which is preliminary data.</text>
</comment>
<name>A0A482VC65_ASBVE</name>
<dbReference type="EMBL" id="QDEB01115092">
    <property type="protein sequence ID" value="RZB40883.1"/>
    <property type="molecule type" value="Genomic_DNA"/>
</dbReference>
<organism evidence="1 2">
    <name type="scientific">Asbolus verrucosus</name>
    <name type="common">Desert ironclad beetle</name>
    <dbReference type="NCBI Taxonomy" id="1661398"/>
    <lineage>
        <taxon>Eukaryota</taxon>
        <taxon>Metazoa</taxon>
        <taxon>Ecdysozoa</taxon>
        <taxon>Arthropoda</taxon>
        <taxon>Hexapoda</taxon>
        <taxon>Insecta</taxon>
        <taxon>Pterygota</taxon>
        <taxon>Neoptera</taxon>
        <taxon>Endopterygota</taxon>
        <taxon>Coleoptera</taxon>
        <taxon>Polyphaga</taxon>
        <taxon>Cucujiformia</taxon>
        <taxon>Tenebrionidae</taxon>
        <taxon>Pimeliinae</taxon>
        <taxon>Asbolus</taxon>
    </lineage>
</organism>
<dbReference type="Proteomes" id="UP000292052">
    <property type="component" value="Unassembled WGS sequence"/>
</dbReference>
<gene>
    <name evidence="1" type="ORF">BDFB_015026</name>
</gene>